<evidence type="ECO:0000256" key="3">
    <source>
        <dbReference type="ARBA" id="ARBA00022691"/>
    </source>
</evidence>
<evidence type="ECO:0000256" key="1">
    <source>
        <dbReference type="ARBA" id="ARBA00022603"/>
    </source>
</evidence>
<dbReference type="GO" id="GO:0032259">
    <property type="term" value="P:methylation"/>
    <property type="evidence" value="ECO:0007669"/>
    <property type="project" value="UniProtKB-KW"/>
</dbReference>
<dbReference type="InterPro" id="IPR021867">
    <property type="entry name" value="Bmt2/SAMTOR"/>
</dbReference>
<dbReference type="HAMAP" id="MF_03044">
    <property type="entry name" value="BMT2"/>
    <property type="match status" value="1"/>
</dbReference>
<dbReference type="Gene3D" id="3.40.50.150">
    <property type="entry name" value="Vaccinia Virus protein VP39"/>
    <property type="match status" value="1"/>
</dbReference>
<comment type="function">
    <text evidence="4">S-adenosyl-L-methionine-binding protein that acts as an inhibitor of mTORC1 signaling. Acts as a sensor of S-adenosyl-L-methionine to signal methionine sufficiency to mTORC1. Probably also acts as a S-adenosyl-L-methionine-dependent methyltransferase.</text>
</comment>
<feature type="binding site" evidence="4">
    <location>
        <position position="142"/>
    </location>
    <ligand>
        <name>S-adenosyl-L-methionine</name>
        <dbReference type="ChEBI" id="CHEBI:59789"/>
    </ligand>
</feature>
<dbReference type="PANTHER" id="PTHR21008">
    <property type="entry name" value="S-ADENOSYLMETHIONINE SENSOR UPSTREAM OF MTORC1-RELATED"/>
    <property type="match status" value="1"/>
</dbReference>
<dbReference type="GO" id="GO:1904262">
    <property type="term" value="P:negative regulation of TORC1 signaling"/>
    <property type="evidence" value="ECO:0007669"/>
    <property type="project" value="TreeGrafter"/>
</dbReference>
<dbReference type="InterPro" id="IPR029063">
    <property type="entry name" value="SAM-dependent_MTases_sf"/>
</dbReference>
<feature type="binding site" evidence="4">
    <location>
        <position position="124"/>
    </location>
    <ligand>
        <name>S-adenosyl-L-methionine</name>
        <dbReference type="ChEBI" id="CHEBI:59789"/>
    </ligand>
</feature>
<name>A0AAN8X2G6_HALRR</name>
<reference evidence="5 6" key="1">
    <citation type="submission" date="2023-11" db="EMBL/GenBank/DDBJ databases">
        <title>Halocaridina rubra genome assembly.</title>
        <authorList>
            <person name="Smith C."/>
        </authorList>
    </citation>
    <scope>NUCLEOTIDE SEQUENCE [LARGE SCALE GENOMIC DNA]</scope>
    <source>
        <strain evidence="5">EP-1</strain>
        <tissue evidence="5">Whole</tissue>
    </source>
</reference>
<evidence type="ECO:0000313" key="6">
    <source>
        <dbReference type="Proteomes" id="UP001381693"/>
    </source>
</evidence>
<evidence type="ECO:0000313" key="5">
    <source>
        <dbReference type="EMBL" id="KAK7070850.1"/>
    </source>
</evidence>
<comment type="similarity">
    <text evidence="4">Belongs to the BMT2 family.</text>
</comment>
<keyword evidence="6" id="KW-1185">Reference proteome</keyword>
<dbReference type="GO" id="GO:0008168">
    <property type="term" value="F:methyltransferase activity"/>
    <property type="evidence" value="ECO:0007669"/>
    <property type="project" value="UniProtKB-UniRule"/>
</dbReference>
<keyword evidence="1 4" id="KW-0489">Methyltransferase</keyword>
<dbReference type="AlphaFoldDB" id="A0AAN8X2G6"/>
<protein>
    <recommendedName>
        <fullName evidence="4">S-adenosylmethionine sensor upstream of mTORC1</fullName>
    </recommendedName>
    <alternativeName>
        <fullName evidence="4">Probable methyltransferase BMT2 homolog</fullName>
        <ecNumber evidence="4">2.1.1.-</ecNumber>
    </alternativeName>
</protein>
<proteinExistence type="inferred from homology"/>
<evidence type="ECO:0000256" key="4">
    <source>
        <dbReference type="HAMAP-Rule" id="MF_03044"/>
    </source>
</evidence>
<evidence type="ECO:0000256" key="2">
    <source>
        <dbReference type="ARBA" id="ARBA00022679"/>
    </source>
</evidence>
<dbReference type="SUPFAM" id="SSF53335">
    <property type="entry name" value="S-adenosyl-L-methionine-dependent methyltransferases"/>
    <property type="match status" value="1"/>
</dbReference>
<comment type="caution">
    <text evidence="5">The sequence shown here is derived from an EMBL/GenBank/DDBJ whole genome shotgun (WGS) entry which is preliminary data.</text>
</comment>
<gene>
    <name evidence="5" type="ORF">SK128_017180</name>
</gene>
<dbReference type="PANTHER" id="PTHR21008:SF0">
    <property type="entry name" value="S-ADENOSYLMETHIONINE SENSOR UPSTREAM OF MTORC1"/>
    <property type="match status" value="1"/>
</dbReference>
<sequence length="379" mass="44230">MNKEGKRLAEIVKDTHKRLRKRYKQGEDEIQLWKDHTLHENELQKYASAMHELATTHWQANQQMNTSRVSWVYSAIKQYFYEGELQRITEKEERKMKHLNLEADYHDNTFRYKNPSKIRVLDVGSCYNPFSVYSDLEVTAIDLCPAMESVMQCDFLTLQVNTRTKHDFLGNGTDNLTPSDKLDVPQEKILAGPGSEQDFLINDTEKCRNLEENAKIHTKCTEKGIVLGENPESPHSRVFVSELEGSSFDVVIFCLLLEYIPSPNQRFQCCRKAYNLLKPNGILCIITPDSKHQNANVHIYKLWKITLAYLGFSRVKYEKKTHFHGMVFRKGLCKKAWQLDAEKEIQAIKKTHIKSKYESIDYEKVSTNVYIPQDFQEFS</sequence>
<dbReference type="EMBL" id="JAXCGZ010015217">
    <property type="protein sequence ID" value="KAK7070850.1"/>
    <property type="molecule type" value="Genomic_DNA"/>
</dbReference>
<dbReference type="EC" id="2.1.1.-" evidence="4"/>
<organism evidence="5 6">
    <name type="scientific">Halocaridina rubra</name>
    <name type="common">Hawaiian red shrimp</name>
    <dbReference type="NCBI Taxonomy" id="373956"/>
    <lineage>
        <taxon>Eukaryota</taxon>
        <taxon>Metazoa</taxon>
        <taxon>Ecdysozoa</taxon>
        <taxon>Arthropoda</taxon>
        <taxon>Crustacea</taxon>
        <taxon>Multicrustacea</taxon>
        <taxon>Malacostraca</taxon>
        <taxon>Eumalacostraca</taxon>
        <taxon>Eucarida</taxon>
        <taxon>Decapoda</taxon>
        <taxon>Pleocyemata</taxon>
        <taxon>Caridea</taxon>
        <taxon>Atyoidea</taxon>
        <taxon>Atyidae</taxon>
        <taxon>Halocaridina</taxon>
    </lineage>
</organism>
<keyword evidence="3 4" id="KW-0949">S-adenosyl-L-methionine</keyword>
<keyword evidence="2 4" id="KW-0808">Transferase</keyword>
<dbReference type="Proteomes" id="UP001381693">
    <property type="component" value="Unassembled WGS sequence"/>
</dbReference>
<accession>A0AAN8X2G6</accession>